<dbReference type="Proteomes" id="UP000327000">
    <property type="component" value="Unassembled WGS sequence"/>
</dbReference>
<proteinExistence type="inferred from homology"/>
<organism evidence="11 12">
    <name type="scientific">Streptomyces mobaraensis</name>
    <name type="common">Streptoverticillium mobaraense</name>
    <dbReference type="NCBI Taxonomy" id="35621"/>
    <lineage>
        <taxon>Bacteria</taxon>
        <taxon>Bacillati</taxon>
        <taxon>Actinomycetota</taxon>
        <taxon>Actinomycetes</taxon>
        <taxon>Kitasatosporales</taxon>
        <taxon>Streptomycetaceae</taxon>
        <taxon>Streptomyces</taxon>
    </lineage>
</organism>
<evidence type="ECO:0000259" key="10">
    <source>
        <dbReference type="PROSITE" id="PS51779"/>
    </source>
</evidence>
<feature type="region of interest" description="Disordered" evidence="9">
    <location>
        <begin position="1"/>
        <end position="53"/>
    </location>
</feature>
<evidence type="ECO:0000256" key="1">
    <source>
        <dbReference type="ARBA" id="ARBA00004370"/>
    </source>
</evidence>
<reference evidence="11 12" key="1">
    <citation type="journal article" date="2019" name="Microb. Cell Fact.">
        <title>Exploring novel herbicidin analogues by transcriptional regulator overexpression and MS/MS molecular networking.</title>
        <authorList>
            <person name="Shi Y."/>
            <person name="Gu R."/>
            <person name="Li Y."/>
            <person name="Wang X."/>
            <person name="Ren W."/>
            <person name="Li X."/>
            <person name="Wang L."/>
            <person name="Xie Y."/>
            <person name="Hong B."/>
        </authorList>
    </citation>
    <scope>NUCLEOTIDE SEQUENCE [LARGE SCALE GENOMIC DNA]</scope>
    <source>
        <strain evidence="11 12">US-43</strain>
    </source>
</reference>
<evidence type="ECO:0000256" key="8">
    <source>
        <dbReference type="HAMAP-Rule" id="MF_00911"/>
    </source>
</evidence>
<keyword evidence="7 8" id="KW-0131">Cell cycle</keyword>
<feature type="transmembrane region" description="Helical" evidence="8">
    <location>
        <begin position="64"/>
        <end position="83"/>
    </location>
</feature>
<evidence type="ECO:0000256" key="3">
    <source>
        <dbReference type="ARBA" id="ARBA00022618"/>
    </source>
</evidence>
<dbReference type="PANTHER" id="PTHR37820:SF1">
    <property type="entry name" value="CELL DIVISION PROTEIN FTSQ"/>
    <property type="match status" value="1"/>
</dbReference>
<dbReference type="OrthoDB" id="9790760at2"/>
<evidence type="ECO:0000256" key="4">
    <source>
        <dbReference type="ARBA" id="ARBA00022692"/>
    </source>
</evidence>
<dbReference type="HAMAP" id="MF_00911">
    <property type="entry name" value="FtsQ_subfam"/>
    <property type="match status" value="1"/>
</dbReference>
<dbReference type="PROSITE" id="PS51779">
    <property type="entry name" value="POTRA"/>
    <property type="match status" value="1"/>
</dbReference>
<name>A0A5N5W5J9_STRMB</name>
<dbReference type="InterPro" id="IPR013685">
    <property type="entry name" value="POTRA_FtsQ_type"/>
</dbReference>
<sequence>MAGPTTARRGDERNRKPKRKSPAGSSQAPKNAGKGGKAAGKPKSAGTAGARTGLRRLLPRRSRLILWTLAVALAGAGAGWLLYGSGWLRATHVDVDGVEVLSAAEVREAAAVPLGDPLISVDTDAVADRLRRRLPRIESVDVSRDWPHGVAVEVTERQPRAIVEKDGKFVEIDGSGVRFATVDRPPAKVPRLVMEAPADAPSTRRFGRPRLEREGVRAAAALPADVRRDTRVIRVRSYDSIIMELTGGRTVVWGSGERGDAKARSLTALMKAARGADHFDVSAPGAPAASGS</sequence>
<evidence type="ECO:0000256" key="7">
    <source>
        <dbReference type="ARBA" id="ARBA00023306"/>
    </source>
</evidence>
<feature type="compositionally biased region" description="Low complexity" evidence="9">
    <location>
        <begin position="39"/>
        <end position="50"/>
    </location>
</feature>
<evidence type="ECO:0000256" key="6">
    <source>
        <dbReference type="ARBA" id="ARBA00023136"/>
    </source>
</evidence>
<accession>A0A5N5W5J9</accession>
<evidence type="ECO:0000256" key="2">
    <source>
        <dbReference type="ARBA" id="ARBA00022475"/>
    </source>
</evidence>
<keyword evidence="2 8" id="KW-1003">Cell membrane</keyword>
<dbReference type="InterPro" id="IPR050487">
    <property type="entry name" value="FtsQ_DivIB"/>
</dbReference>
<dbReference type="GO" id="GO:0043093">
    <property type="term" value="P:FtsZ-dependent cytokinesis"/>
    <property type="evidence" value="ECO:0007669"/>
    <property type="project" value="UniProtKB-UniRule"/>
</dbReference>
<dbReference type="Pfam" id="PF08478">
    <property type="entry name" value="POTRA_1"/>
    <property type="match status" value="1"/>
</dbReference>
<evidence type="ECO:0000256" key="5">
    <source>
        <dbReference type="ARBA" id="ARBA00022989"/>
    </source>
</evidence>
<comment type="subcellular location">
    <subcellularLocation>
        <location evidence="8">Cell membrane</location>
        <topology evidence="8">Single-pass type II membrane protein</topology>
    </subcellularLocation>
    <subcellularLocation>
        <location evidence="1">Membrane</location>
    </subcellularLocation>
    <text evidence="8">Localizes to the division septum.</text>
</comment>
<dbReference type="RefSeq" id="WP_152264310.1">
    <property type="nucleotide sequence ID" value="NZ_JBFADJ010000064.1"/>
</dbReference>
<dbReference type="GO" id="GO:0032153">
    <property type="term" value="C:cell division site"/>
    <property type="evidence" value="ECO:0007669"/>
    <property type="project" value="UniProtKB-UniRule"/>
</dbReference>
<dbReference type="GO" id="GO:0005886">
    <property type="term" value="C:plasma membrane"/>
    <property type="evidence" value="ECO:0007669"/>
    <property type="project" value="UniProtKB-SubCell"/>
</dbReference>
<dbReference type="InterPro" id="IPR026579">
    <property type="entry name" value="FtsQ"/>
</dbReference>
<keyword evidence="4 8" id="KW-0812">Transmembrane</keyword>
<dbReference type="InterPro" id="IPR034746">
    <property type="entry name" value="POTRA"/>
</dbReference>
<keyword evidence="3 8" id="KW-0132">Cell division</keyword>
<comment type="similarity">
    <text evidence="8">Belongs to the FtsQ/DivIB family. FtsQ subfamily.</text>
</comment>
<keyword evidence="6 8" id="KW-0472">Membrane</keyword>
<dbReference type="Gene3D" id="3.10.20.310">
    <property type="entry name" value="membrane protein fhac"/>
    <property type="match status" value="1"/>
</dbReference>
<comment type="caution">
    <text evidence="11">The sequence shown here is derived from an EMBL/GenBank/DDBJ whole genome shotgun (WGS) entry which is preliminary data.</text>
</comment>
<gene>
    <name evidence="8" type="primary">ftsQ</name>
    <name evidence="11" type="ORF">FRZ00_19095</name>
</gene>
<dbReference type="AlphaFoldDB" id="A0A5N5W5J9"/>
<dbReference type="GO" id="GO:0090529">
    <property type="term" value="P:cell septum assembly"/>
    <property type="evidence" value="ECO:0007669"/>
    <property type="project" value="InterPro"/>
</dbReference>
<dbReference type="EMBL" id="VOKX01000036">
    <property type="protein sequence ID" value="KAB7842786.1"/>
    <property type="molecule type" value="Genomic_DNA"/>
</dbReference>
<keyword evidence="5 8" id="KW-1133">Transmembrane helix</keyword>
<protein>
    <recommendedName>
        <fullName evidence="8">Cell division protein FtsQ</fullName>
    </recommendedName>
</protein>
<keyword evidence="12" id="KW-1185">Reference proteome</keyword>
<evidence type="ECO:0000313" key="11">
    <source>
        <dbReference type="EMBL" id="KAB7842786.1"/>
    </source>
</evidence>
<comment type="function">
    <text evidence="8">Essential cell division protein.</text>
</comment>
<evidence type="ECO:0000256" key="9">
    <source>
        <dbReference type="SAM" id="MobiDB-lite"/>
    </source>
</evidence>
<dbReference type="PANTHER" id="PTHR37820">
    <property type="entry name" value="CELL DIVISION PROTEIN DIVIB"/>
    <property type="match status" value="1"/>
</dbReference>
<feature type="domain" description="POTRA" evidence="10">
    <location>
        <begin position="88"/>
        <end position="157"/>
    </location>
</feature>
<evidence type="ECO:0000313" key="12">
    <source>
        <dbReference type="Proteomes" id="UP000327000"/>
    </source>
</evidence>